<evidence type="ECO:0000313" key="1">
    <source>
        <dbReference type="EMBL" id="WBR14598.1"/>
    </source>
</evidence>
<dbReference type="EMBL" id="ON887157">
    <property type="protein sequence ID" value="WBR14598.1"/>
    <property type="molecule type" value="Genomic_DNA"/>
</dbReference>
<reference evidence="1" key="1">
    <citation type="submission" date="2022-06" db="EMBL/GenBank/DDBJ databases">
        <authorList>
            <person name="Legendre M."/>
            <person name="Claverie J.-M."/>
            <person name="Alempic J.-M."/>
            <person name="Abergel C."/>
        </authorList>
    </citation>
    <scope>NUCLEOTIDE SEQUENCE</scope>
    <source>
        <strain evidence="1">Kuranda</strain>
    </source>
</reference>
<sequence length="178" mass="19419">MCALALARQTLAKATETVDRHMCMIAPIDTIASASAIRDARGRGVSRAVFFDTSDKAVVFPRHILGFEAKFESEYFCMGMQPWDYPNSVTFGDGDETCPVDDRDVPDIAIWIWTANGDLVSLFVGWRRCTARESQAPVLAAFLLAQNFQSASVGSGVALWKAAWAAGSADDRPQVSYS</sequence>
<organism evidence="1 2">
    <name type="scientific">Pandoravirus kuranda</name>
    <dbReference type="NCBI Taxonomy" id="3019033"/>
    <lineage>
        <taxon>Viruses</taxon>
        <taxon>Pandoravirus</taxon>
    </lineage>
</organism>
<name>A0AA95EGT7_9VIRU</name>
<proteinExistence type="predicted"/>
<protein>
    <submittedName>
        <fullName evidence="1">Uncharacterized protein</fullName>
    </submittedName>
</protein>
<gene>
    <name evidence="1" type="ORF">pkur_cds_424</name>
</gene>
<dbReference type="Proteomes" id="UP001185135">
    <property type="component" value="Segment"/>
</dbReference>
<accession>A0AA95EGT7</accession>
<evidence type="ECO:0000313" key="2">
    <source>
        <dbReference type="Proteomes" id="UP001185135"/>
    </source>
</evidence>